<evidence type="ECO:0000313" key="3">
    <source>
        <dbReference type="EMBL" id="TQM99975.1"/>
    </source>
</evidence>
<dbReference type="SUPFAM" id="SSF53474">
    <property type="entry name" value="alpha/beta-Hydrolases"/>
    <property type="match status" value="1"/>
</dbReference>
<dbReference type="InterPro" id="IPR011042">
    <property type="entry name" value="6-blade_b-propeller_TolB-like"/>
</dbReference>
<comment type="caution">
    <text evidence="3">The sequence shown here is derived from an EMBL/GenBank/DDBJ whole genome shotgun (WGS) entry which is preliminary data.</text>
</comment>
<gene>
    <name evidence="3" type="ORF">FHX68_0040</name>
</gene>
<keyword evidence="3" id="KW-0031">Aminopeptidase</keyword>
<dbReference type="EMBL" id="VFPS01000001">
    <property type="protein sequence ID" value="TQM99975.1"/>
    <property type="molecule type" value="Genomic_DNA"/>
</dbReference>
<dbReference type="GO" id="GO:0006508">
    <property type="term" value="P:proteolysis"/>
    <property type="evidence" value="ECO:0007669"/>
    <property type="project" value="InterPro"/>
</dbReference>
<dbReference type="OrthoDB" id="128799at2"/>
<protein>
    <submittedName>
        <fullName evidence="3">Dipeptidyl aminopeptidase/acylaminoacyl peptidase</fullName>
    </submittedName>
</protein>
<feature type="region of interest" description="Disordered" evidence="1">
    <location>
        <begin position="46"/>
        <end position="66"/>
    </location>
</feature>
<dbReference type="InterPro" id="IPR050585">
    <property type="entry name" value="Xaa-Pro_dipeptidyl-ppase/CocE"/>
</dbReference>
<keyword evidence="3" id="KW-0645">Protease</keyword>
<evidence type="ECO:0000259" key="2">
    <source>
        <dbReference type="Pfam" id="PF00326"/>
    </source>
</evidence>
<dbReference type="SUPFAM" id="SSF69322">
    <property type="entry name" value="Tricorn protease domain 2"/>
    <property type="match status" value="1"/>
</dbReference>
<keyword evidence="4" id="KW-1185">Reference proteome</keyword>
<reference evidence="3 4" key="1">
    <citation type="submission" date="2019-06" db="EMBL/GenBank/DDBJ databases">
        <title>Sequencing the genomes of 1000 actinobacteria strains.</title>
        <authorList>
            <person name="Klenk H.-P."/>
        </authorList>
    </citation>
    <scope>NUCLEOTIDE SEQUENCE [LARGE SCALE GENOMIC DNA]</scope>
    <source>
        <strain evidence="3 4">DSM 20427</strain>
    </source>
</reference>
<dbReference type="InterPro" id="IPR001375">
    <property type="entry name" value="Peptidase_S9_cat"/>
</dbReference>
<name>A0A4Y3UMT5_9MICO</name>
<dbReference type="GO" id="GO:0008236">
    <property type="term" value="F:serine-type peptidase activity"/>
    <property type="evidence" value="ECO:0007669"/>
    <property type="project" value="InterPro"/>
</dbReference>
<evidence type="ECO:0000256" key="1">
    <source>
        <dbReference type="SAM" id="MobiDB-lite"/>
    </source>
</evidence>
<dbReference type="Proteomes" id="UP000319804">
    <property type="component" value="Unassembled WGS sequence"/>
</dbReference>
<dbReference type="RefSeq" id="WP_141380271.1">
    <property type="nucleotide sequence ID" value="NZ_BJNA01000018.1"/>
</dbReference>
<dbReference type="PANTHER" id="PTHR43056">
    <property type="entry name" value="PEPTIDASE S9 PROLYL OLIGOPEPTIDASE"/>
    <property type="match status" value="1"/>
</dbReference>
<proteinExistence type="predicted"/>
<sequence length="670" mass="70423">MVETLPYGSWPSPFTAVWASGASPRIDGAAFVGDEIWWGQSVPEEAGRTTVRRRPDARDVRVGDDASGGDVADVLPAPWNARSRVHEYGGGSWAAGDDGSLYFVEKTDQRVWALRPGADPVPLTPADGATSYGGLRFTRGRLLAVREWRGEGVVRRGIVEIALEREASVRQLVGDSDFVAQPDLSPDGTHLAWVAWDHPNMPWDRTEVRVGRIDDGRVRSWAAVTAGETAALEPTWRSDTDLVYLDEPTGRWNLWHRVHTGDGFGPAEPIAPTDADTGGALWSLGARWYGVLDDGRIVAVRTNGADELVAIGADGESSRIDLPATSELNVEAVSGGRALVSGKAPGTSGLWLVDAEARTARQVVGTPGEIDEQWMPTTRAMTTAGPHGEVHAFVHPPTNPGAVAPAGERAPYVVMVHGGPTGHEGGVADAKTVYLTSRGIGVVQVNYGGSTGYGRAYRERLRGQWGVVDVDDVVAAAAGLAGTAGEGGAGDGGVGDAGGADGGAGGLGLADPDRIAIKGGSAGGWTVLAALARTDAFAAGISRYGVADARALATDTHDFESRYLDGMIGPLPEADELYRERSPLTHVDGFTAPVLLLQGSEDRVVPPAQSEAIRDALAERGIPHAYRLYEGEGHGFRRGDTIVDATEAELAFLGAVFGFTPPDVPPLTLD</sequence>
<dbReference type="Gene3D" id="2.120.10.30">
    <property type="entry name" value="TolB, C-terminal domain"/>
    <property type="match status" value="1"/>
</dbReference>
<organism evidence="3 4">
    <name type="scientific">Microbacterium lacticum</name>
    <dbReference type="NCBI Taxonomy" id="33885"/>
    <lineage>
        <taxon>Bacteria</taxon>
        <taxon>Bacillati</taxon>
        <taxon>Actinomycetota</taxon>
        <taxon>Actinomycetes</taxon>
        <taxon>Micrococcales</taxon>
        <taxon>Microbacteriaceae</taxon>
        <taxon>Microbacterium</taxon>
    </lineage>
</organism>
<evidence type="ECO:0000313" key="4">
    <source>
        <dbReference type="Proteomes" id="UP000319804"/>
    </source>
</evidence>
<dbReference type="AlphaFoldDB" id="A0A4Y3UMT5"/>
<feature type="compositionally biased region" description="Basic and acidic residues" evidence="1">
    <location>
        <begin position="53"/>
        <end position="64"/>
    </location>
</feature>
<dbReference type="InterPro" id="IPR029058">
    <property type="entry name" value="AB_hydrolase_fold"/>
</dbReference>
<accession>A0A4Y3UMT5</accession>
<feature type="domain" description="Peptidase S9 prolyl oligopeptidase catalytic" evidence="2">
    <location>
        <begin position="508"/>
        <end position="658"/>
    </location>
</feature>
<dbReference type="Pfam" id="PF00326">
    <property type="entry name" value="Peptidase_S9"/>
    <property type="match status" value="2"/>
</dbReference>
<dbReference type="PANTHER" id="PTHR43056:SF5">
    <property type="entry name" value="PEPTIDASE S9 PROLYL OLIGOPEPTIDASE CATALYTIC DOMAIN-CONTAINING PROTEIN"/>
    <property type="match status" value="1"/>
</dbReference>
<keyword evidence="3" id="KW-0378">Hydrolase</keyword>
<dbReference type="Gene3D" id="3.40.50.1820">
    <property type="entry name" value="alpha/beta hydrolase"/>
    <property type="match status" value="1"/>
</dbReference>
<feature type="domain" description="Peptidase S9 prolyl oligopeptidase catalytic" evidence="2">
    <location>
        <begin position="430"/>
        <end position="480"/>
    </location>
</feature>
<dbReference type="GO" id="GO:0004177">
    <property type="term" value="F:aminopeptidase activity"/>
    <property type="evidence" value="ECO:0007669"/>
    <property type="project" value="UniProtKB-KW"/>
</dbReference>